<dbReference type="InterPro" id="IPR011123">
    <property type="entry name" value="Y_Y_Y"/>
</dbReference>
<reference evidence="5 6" key="1">
    <citation type="submission" date="2020-10" db="EMBL/GenBank/DDBJ databases">
        <title>Complete genome sequence of Paludibaculum fermentans P105T, a facultatively anaerobic acidobacterium capable of dissimilatory Fe(III) reduction.</title>
        <authorList>
            <person name="Dedysh S.N."/>
            <person name="Beletsky A.V."/>
            <person name="Kulichevskaya I.S."/>
            <person name="Mardanov A.V."/>
            <person name="Ravin N.V."/>
        </authorList>
    </citation>
    <scope>NUCLEOTIDE SEQUENCE [LARGE SCALE GENOMIC DNA]</scope>
    <source>
        <strain evidence="5 6">P105</strain>
    </source>
</reference>
<dbReference type="SUPFAM" id="SSF63829">
    <property type="entry name" value="Calcium-dependent phosphotriesterase"/>
    <property type="match status" value="1"/>
</dbReference>
<evidence type="ECO:0000259" key="4">
    <source>
        <dbReference type="SMART" id="SM00387"/>
    </source>
</evidence>
<gene>
    <name evidence="5" type="ORF">IRI77_06150</name>
</gene>
<name>A0A7S7NTK8_PALFE</name>
<dbReference type="InterPro" id="IPR011712">
    <property type="entry name" value="Sig_transdc_His_kin_sub3_dim/P"/>
</dbReference>
<organism evidence="5 6">
    <name type="scientific">Paludibaculum fermentans</name>
    <dbReference type="NCBI Taxonomy" id="1473598"/>
    <lineage>
        <taxon>Bacteria</taxon>
        <taxon>Pseudomonadati</taxon>
        <taxon>Acidobacteriota</taxon>
        <taxon>Terriglobia</taxon>
        <taxon>Bryobacterales</taxon>
        <taxon>Bryobacteraceae</taxon>
        <taxon>Paludibaculum</taxon>
    </lineage>
</organism>
<evidence type="ECO:0000256" key="3">
    <source>
        <dbReference type="ARBA" id="ARBA00023012"/>
    </source>
</evidence>
<proteinExistence type="predicted"/>
<dbReference type="Gene3D" id="2.60.40.10">
    <property type="entry name" value="Immunoglobulins"/>
    <property type="match status" value="1"/>
</dbReference>
<dbReference type="GO" id="GO:0046983">
    <property type="term" value="F:protein dimerization activity"/>
    <property type="evidence" value="ECO:0007669"/>
    <property type="project" value="InterPro"/>
</dbReference>
<dbReference type="EMBL" id="CP063849">
    <property type="protein sequence ID" value="QOY89532.1"/>
    <property type="molecule type" value="Genomic_DNA"/>
</dbReference>
<dbReference type="Pfam" id="PF07495">
    <property type="entry name" value="Y_Y_Y"/>
    <property type="match status" value="1"/>
</dbReference>
<dbReference type="InterPro" id="IPR011110">
    <property type="entry name" value="Reg_prop"/>
</dbReference>
<dbReference type="InterPro" id="IPR015943">
    <property type="entry name" value="WD40/YVTN_repeat-like_dom_sf"/>
</dbReference>
<dbReference type="InterPro" id="IPR050482">
    <property type="entry name" value="Sensor_HK_TwoCompSys"/>
</dbReference>
<evidence type="ECO:0000313" key="5">
    <source>
        <dbReference type="EMBL" id="QOY89532.1"/>
    </source>
</evidence>
<dbReference type="Proteomes" id="UP000593892">
    <property type="component" value="Chromosome"/>
</dbReference>
<keyword evidence="6" id="KW-1185">Reference proteome</keyword>
<keyword evidence="3" id="KW-0902">Two-component regulatory system</keyword>
<evidence type="ECO:0000256" key="1">
    <source>
        <dbReference type="ARBA" id="ARBA00022679"/>
    </source>
</evidence>
<dbReference type="Gene3D" id="2.130.10.10">
    <property type="entry name" value="YVTN repeat-like/Quinoprotein amine dehydrogenase"/>
    <property type="match status" value="3"/>
</dbReference>
<dbReference type="CDD" id="cd16917">
    <property type="entry name" value="HATPase_UhpB-NarQ-NarX-like"/>
    <property type="match status" value="1"/>
</dbReference>
<dbReference type="GO" id="GO:0016020">
    <property type="term" value="C:membrane"/>
    <property type="evidence" value="ECO:0007669"/>
    <property type="project" value="InterPro"/>
</dbReference>
<dbReference type="KEGG" id="pfer:IRI77_06150"/>
<keyword evidence="2" id="KW-0418">Kinase</keyword>
<dbReference type="Pfam" id="PF02518">
    <property type="entry name" value="HATPase_c"/>
    <property type="match status" value="1"/>
</dbReference>
<dbReference type="Gene3D" id="3.30.565.10">
    <property type="entry name" value="Histidine kinase-like ATPase, C-terminal domain"/>
    <property type="match status" value="1"/>
</dbReference>
<dbReference type="Pfam" id="PF07730">
    <property type="entry name" value="HisKA_3"/>
    <property type="match status" value="1"/>
</dbReference>
<evidence type="ECO:0000313" key="6">
    <source>
        <dbReference type="Proteomes" id="UP000593892"/>
    </source>
</evidence>
<dbReference type="PANTHER" id="PTHR24421">
    <property type="entry name" value="NITRATE/NITRITE SENSOR PROTEIN NARX-RELATED"/>
    <property type="match status" value="1"/>
</dbReference>
<dbReference type="PANTHER" id="PTHR24421:SF62">
    <property type="entry name" value="SENSORY TRANSDUCTION HISTIDINE KINASE"/>
    <property type="match status" value="1"/>
</dbReference>
<evidence type="ECO:0000256" key="2">
    <source>
        <dbReference type="ARBA" id="ARBA00022777"/>
    </source>
</evidence>
<dbReference type="RefSeq" id="WP_194451194.1">
    <property type="nucleotide sequence ID" value="NZ_CP063849.1"/>
</dbReference>
<protein>
    <recommendedName>
        <fullName evidence="4">Histidine kinase/HSP90-like ATPase domain-containing protein</fullName>
    </recommendedName>
</protein>
<keyword evidence="1" id="KW-0808">Transferase</keyword>
<dbReference type="SUPFAM" id="SSF55874">
    <property type="entry name" value="ATPase domain of HSP90 chaperone/DNA topoisomerase II/histidine kinase"/>
    <property type="match status" value="1"/>
</dbReference>
<dbReference type="AlphaFoldDB" id="A0A7S7NTK8"/>
<dbReference type="GO" id="GO:0000155">
    <property type="term" value="F:phosphorelay sensor kinase activity"/>
    <property type="evidence" value="ECO:0007669"/>
    <property type="project" value="InterPro"/>
</dbReference>
<dbReference type="SMART" id="SM00387">
    <property type="entry name" value="HATPase_c"/>
    <property type="match status" value="1"/>
</dbReference>
<sequence length="1032" mass="113456">MIEGIPMKVAPILSIYTFLLLLVPSARALNPERDIHQLAHRSWSEKDGYPGRAQALAQTTDGFLWIGTDNGLFRFDGVRFERYVPKSGDRLSDGPVRGLRALKDGSLWIAYRLETKICVLRSGDVKGYDTSDGVTSNPTNIVQDLEGTIWANTETGVIRFNGTRWERIGKNWNFPEDVPHITSDVLFVDSHGILWAGVNNTVLYLKQGSKRFETTGAYAGFSASIGEARDGTIWLSDILSYVRAISTSVSPRSAAIAKCEVETPKGTPPRCLSEDRLVVKVRTAAHLLFDRDGSLWMSTDTSGVVRVPHRALHTQGPLSRTSDVVQTFTSRDGLSADSSTPILEDREGNIWVGTRDGLDQFRDTALVPVVLPTSLYRVAVAPADGGSVWVVGSWAYAGKTHGDYGEVSFVPSGAFKPYRDPSAVNWFLSDALEQWKNGGFRRAATAPSGHGGGGSGSWQVAGDGSGTLWAFSNGQGFFSLEHDHWRPWATPPEVAKQRVVNMFSDSSGRIWVSTYEGDIITMDKGTVVDYPVKPDTPLRYVKAFAEHAPQQIWAGGAGGLVMIDRGRFRPMKPAAMDSLEDITGIVDAGSNGLWLTTVTGVIHASKDEVDRALRDASYRFQWEQFGFFDGLPGQTESIYPYPKAIQGTDGRIWFTATKGLAWIDPKVSPKRNTLPPTVSITSLSADGSPYPRFADMRLPALTSNVQIDYTALSLSVPERVRFRYKLDGADKGWHDAGTRREAYYSNLGPGSYQFRVIACNNDGVWNEAGASLDFAIAPAYFQTRWFLASCAAALMGLLWGLHLFRLRQIARQFSVRLGLRVDERTRLARDLHDSLLQGFQGLMLRFQALYESLPPGEAKEELEQALDRADQVVAEGRKAVHDLRLSTVLSNDLAPAVRAMGDELSGESPATFGLLVEGRVHELHPIVRDEVYRITREALRNAFRHAQARHIEVEIIYDERCFRLRVRDDGAGIPPAILEEGRPGHYGVAGMRERAAGIGAKLDIWSGVGTGTEIELAIAGSIAYGKRSSPSG</sequence>
<dbReference type="InterPro" id="IPR036890">
    <property type="entry name" value="HATPase_C_sf"/>
</dbReference>
<dbReference type="InterPro" id="IPR013783">
    <property type="entry name" value="Ig-like_fold"/>
</dbReference>
<accession>A0A7S7NTK8</accession>
<feature type="domain" description="Histidine kinase/HSP90-like ATPase" evidence="4">
    <location>
        <begin position="926"/>
        <end position="1022"/>
    </location>
</feature>
<dbReference type="Pfam" id="PF07494">
    <property type="entry name" value="Reg_prop"/>
    <property type="match status" value="1"/>
</dbReference>
<dbReference type="Gene3D" id="1.20.5.1930">
    <property type="match status" value="1"/>
</dbReference>
<dbReference type="InterPro" id="IPR003594">
    <property type="entry name" value="HATPase_dom"/>
</dbReference>